<evidence type="ECO:0000256" key="2">
    <source>
        <dbReference type="ARBA" id="ARBA00023125"/>
    </source>
</evidence>
<dbReference type="SUPFAM" id="SSF48008">
    <property type="entry name" value="GntR ligand-binding domain-like"/>
    <property type="match status" value="1"/>
</dbReference>
<feature type="region of interest" description="Disordered" evidence="4">
    <location>
        <begin position="1"/>
        <end position="33"/>
    </location>
</feature>
<dbReference type="SUPFAM" id="SSF46785">
    <property type="entry name" value="Winged helix' DNA-binding domain"/>
    <property type="match status" value="1"/>
</dbReference>
<keyword evidence="3" id="KW-0804">Transcription</keyword>
<dbReference type="EMBL" id="JBHSNS010000002">
    <property type="protein sequence ID" value="MFC5728788.1"/>
    <property type="molecule type" value="Genomic_DNA"/>
</dbReference>
<proteinExistence type="predicted"/>
<protein>
    <submittedName>
        <fullName evidence="6">GntR family transcriptional regulator</fullName>
    </submittedName>
</protein>
<dbReference type="Pfam" id="PF07729">
    <property type="entry name" value="FCD"/>
    <property type="match status" value="1"/>
</dbReference>
<sequence length="246" mass="27277">MKKPEPGSAPAGGSVREAAPARRATRPPLERPTPLRERVYEAIAEMIVTRELEPGEHLVESELASDLGVSRQPVREALQRLQTEGWVDLRPGHGAFVHVPTDEEADQLLAVRAILESESARLAAKHATPEHLEKLRALQRVGEKAVAADDQAAMVAANAALHAHVVSMSGNLVLADLIASVARRVRWYYLPIARSRGKDAWDEHAGIIDAIEEKNSRRAANQMRQHAERTREIYQEWRTEGAEERA</sequence>
<dbReference type="Gene3D" id="1.20.120.530">
    <property type="entry name" value="GntR ligand-binding domain-like"/>
    <property type="match status" value="1"/>
</dbReference>
<comment type="caution">
    <text evidence="6">The sequence shown here is derived from an EMBL/GenBank/DDBJ whole genome shotgun (WGS) entry which is preliminary data.</text>
</comment>
<dbReference type="Gene3D" id="1.10.10.10">
    <property type="entry name" value="Winged helix-like DNA-binding domain superfamily/Winged helix DNA-binding domain"/>
    <property type="match status" value="1"/>
</dbReference>
<dbReference type="Proteomes" id="UP001596072">
    <property type="component" value="Unassembled WGS sequence"/>
</dbReference>
<organism evidence="6 7">
    <name type="scientific">Nocardioides vastitatis</name>
    <dbReference type="NCBI Taxonomy" id="2568655"/>
    <lineage>
        <taxon>Bacteria</taxon>
        <taxon>Bacillati</taxon>
        <taxon>Actinomycetota</taxon>
        <taxon>Actinomycetes</taxon>
        <taxon>Propionibacteriales</taxon>
        <taxon>Nocardioidaceae</taxon>
        <taxon>Nocardioides</taxon>
    </lineage>
</organism>
<dbReference type="PANTHER" id="PTHR43537">
    <property type="entry name" value="TRANSCRIPTIONAL REGULATOR, GNTR FAMILY"/>
    <property type="match status" value="1"/>
</dbReference>
<dbReference type="PANTHER" id="PTHR43537:SF45">
    <property type="entry name" value="GNTR FAMILY REGULATORY PROTEIN"/>
    <property type="match status" value="1"/>
</dbReference>
<keyword evidence="7" id="KW-1185">Reference proteome</keyword>
<evidence type="ECO:0000313" key="7">
    <source>
        <dbReference type="Proteomes" id="UP001596072"/>
    </source>
</evidence>
<dbReference type="PROSITE" id="PS50949">
    <property type="entry name" value="HTH_GNTR"/>
    <property type="match status" value="1"/>
</dbReference>
<evidence type="ECO:0000256" key="3">
    <source>
        <dbReference type="ARBA" id="ARBA00023163"/>
    </source>
</evidence>
<dbReference type="CDD" id="cd07377">
    <property type="entry name" value="WHTH_GntR"/>
    <property type="match status" value="1"/>
</dbReference>
<dbReference type="InterPro" id="IPR036388">
    <property type="entry name" value="WH-like_DNA-bd_sf"/>
</dbReference>
<accession>A0ABW0ZEX5</accession>
<dbReference type="RefSeq" id="WP_136436148.1">
    <property type="nucleotide sequence ID" value="NZ_JBHSNS010000002.1"/>
</dbReference>
<gene>
    <name evidence="6" type="ORF">ACFPQB_07650</name>
</gene>
<dbReference type="SMART" id="SM00345">
    <property type="entry name" value="HTH_GNTR"/>
    <property type="match status" value="1"/>
</dbReference>
<name>A0ABW0ZEX5_9ACTN</name>
<dbReference type="Pfam" id="PF00392">
    <property type="entry name" value="GntR"/>
    <property type="match status" value="1"/>
</dbReference>
<dbReference type="SMART" id="SM00895">
    <property type="entry name" value="FCD"/>
    <property type="match status" value="1"/>
</dbReference>
<keyword evidence="1" id="KW-0805">Transcription regulation</keyword>
<feature type="domain" description="HTH gntR-type" evidence="5">
    <location>
        <begin position="33"/>
        <end position="100"/>
    </location>
</feature>
<evidence type="ECO:0000259" key="5">
    <source>
        <dbReference type="PROSITE" id="PS50949"/>
    </source>
</evidence>
<dbReference type="InterPro" id="IPR008920">
    <property type="entry name" value="TF_FadR/GntR_C"/>
</dbReference>
<evidence type="ECO:0000256" key="1">
    <source>
        <dbReference type="ARBA" id="ARBA00023015"/>
    </source>
</evidence>
<dbReference type="PRINTS" id="PR00035">
    <property type="entry name" value="HTHGNTR"/>
</dbReference>
<evidence type="ECO:0000313" key="6">
    <source>
        <dbReference type="EMBL" id="MFC5728788.1"/>
    </source>
</evidence>
<dbReference type="InterPro" id="IPR000524">
    <property type="entry name" value="Tscrpt_reg_HTH_GntR"/>
</dbReference>
<dbReference type="InterPro" id="IPR036390">
    <property type="entry name" value="WH_DNA-bd_sf"/>
</dbReference>
<reference evidence="7" key="1">
    <citation type="journal article" date="2019" name="Int. J. Syst. Evol. Microbiol.">
        <title>The Global Catalogue of Microorganisms (GCM) 10K type strain sequencing project: providing services to taxonomists for standard genome sequencing and annotation.</title>
        <authorList>
            <consortium name="The Broad Institute Genomics Platform"/>
            <consortium name="The Broad Institute Genome Sequencing Center for Infectious Disease"/>
            <person name="Wu L."/>
            <person name="Ma J."/>
        </authorList>
    </citation>
    <scope>NUCLEOTIDE SEQUENCE [LARGE SCALE GENOMIC DNA]</scope>
    <source>
        <strain evidence="7">YIM 94188</strain>
    </source>
</reference>
<keyword evidence="2" id="KW-0238">DNA-binding</keyword>
<evidence type="ECO:0000256" key="4">
    <source>
        <dbReference type="SAM" id="MobiDB-lite"/>
    </source>
</evidence>
<dbReference type="InterPro" id="IPR011711">
    <property type="entry name" value="GntR_C"/>
</dbReference>